<organism evidence="3">
    <name type="scientific">Eutreptiella gymnastica</name>
    <dbReference type="NCBI Taxonomy" id="73025"/>
    <lineage>
        <taxon>Eukaryota</taxon>
        <taxon>Discoba</taxon>
        <taxon>Euglenozoa</taxon>
        <taxon>Euglenida</taxon>
        <taxon>Spirocuta</taxon>
        <taxon>Euglenophyceae</taxon>
        <taxon>Eutreptiales</taxon>
        <taxon>Eutreptiaceae</taxon>
        <taxon>Eutreptiella</taxon>
    </lineage>
</organism>
<protein>
    <recommendedName>
        <fullName evidence="2">GPR180/TMEM145 transmembrane domain-containing protein</fullName>
    </recommendedName>
</protein>
<evidence type="ECO:0000313" key="3">
    <source>
        <dbReference type="EMBL" id="CAE0793855.1"/>
    </source>
</evidence>
<feature type="transmembrane region" description="Helical" evidence="1">
    <location>
        <begin position="300"/>
        <end position="319"/>
    </location>
</feature>
<dbReference type="PANTHER" id="PTHR23252:SF24">
    <property type="entry name" value="TRANSMEMBRANE PROTEIN 145"/>
    <property type="match status" value="1"/>
</dbReference>
<dbReference type="InterPro" id="IPR019336">
    <property type="entry name" value="GPR180/TMEM145_TM"/>
</dbReference>
<gene>
    <name evidence="3" type="ORF">EGYM00163_LOCUS4972</name>
</gene>
<feature type="transmembrane region" description="Helical" evidence="1">
    <location>
        <begin position="256"/>
        <end position="279"/>
    </location>
</feature>
<keyword evidence="1" id="KW-1133">Transmembrane helix</keyword>
<proteinExistence type="predicted"/>
<dbReference type="PANTHER" id="PTHR23252">
    <property type="entry name" value="INTIMAL THICKNESS RECEPTOR-RELATED"/>
    <property type="match status" value="1"/>
</dbReference>
<feature type="domain" description="GPR180/TMEM145 transmembrane" evidence="2">
    <location>
        <begin position="183"/>
        <end position="420"/>
    </location>
</feature>
<accession>A0A7S4CD68</accession>
<dbReference type="GO" id="GO:0019236">
    <property type="term" value="P:response to pheromone"/>
    <property type="evidence" value="ECO:0007669"/>
    <property type="project" value="InterPro"/>
</dbReference>
<dbReference type="GO" id="GO:0007186">
    <property type="term" value="P:G protein-coupled receptor signaling pathway"/>
    <property type="evidence" value="ECO:0007669"/>
    <property type="project" value="InterPro"/>
</dbReference>
<feature type="transmembrane region" description="Helical" evidence="1">
    <location>
        <begin position="167"/>
        <end position="189"/>
    </location>
</feature>
<feature type="transmembrane region" description="Helical" evidence="1">
    <location>
        <begin position="339"/>
        <end position="360"/>
    </location>
</feature>
<feature type="transmembrane region" description="Helical" evidence="1">
    <location>
        <begin position="372"/>
        <end position="396"/>
    </location>
</feature>
<dbReference type="Pfam" id="PF10192">
    <property type="entry name" value="GPR180-TMEM145_TM"/>
    <property type="match status" value="1"/>
</dbReference>
<dbReference type="EMBL" id="HBJA01015618">
    <property type="protein sequence ID" value="CAE0793855.1"/>
    <property type="molecule type" value="Transcribed_RNA"/>
</dbReference>
<feature type="transmembrane region" description="Helical" evidence="1">
    <location>
        <begin position="402"/>
        <end position="425"/>
    </location>
</feature>
<evidence type="ECO:0000259" key="2">
    <source>
        <dbReference type="Pfam" id="PF10192"/>
    </source>
</evidence>
<dbReference type="InterPro" id="IPR047831">
    <property type="entry name" value="GPR180/TMEM145"/>
</dbReference>
<feature type="transmembrane region" description="Helical" evidence="1">
    <location>
        <begin position="201"/>
        <end position="224"/>
    </location>
</feature>
<sequence>MAILPANSKVVSGLIELSSVYTESYISKFSFSHQTPGYIAGRFYTTGGTKYFDGQGHDLTFSLYDDEAWVRFHDAFQKGTLCLQRRAMATWTTRIQPAKLEDAHNPDHGEDFYFEVEVPTREHRAHYWYAVMMDCHLEQYDAHPAPIVYEIEFFNGNSHLPADEDGLPMVCFAVLIGLSMFGVLFTYLVSKQWKLTGQIHLIVLLFGLAYVAQTASIACELYHLHTYSLDGRGLRFRHTWLALDFAADLLQGISELIISFVLICMAFGWTLTAPVSLIAGARQSGIMGGLAEIFGRPADLGAFLVFASILFVQVILQILGRQYEDDFTQFHDYEHAPGYTLMAMRVFLCLAFWLGTMTTIRGSRDANVAGFLGRLTLLGTTWFLAFPVLVVCTAFLPPYNRHSVVTSGAITMQSFALCLFLYMFLSRSEYYKISSLSKMGTLFQTNSGGMAHGKKLATD</sequence>
<keyword evidence="1" id="KW-0472">Membrane</keyword>
<evidence type="ECO:0000256" key="1">
    <source>
        <dbReference type="SAM" id="Phobius"/>
    </source>
</evidence>
<keyword evidence="1" id="KW-0812">Transmembrane</keyword>
<name>A0A7S4CD68_9EUGL</name>
<reference evidence="3" key="1">
    <citation type="submission" date="2021-01" db="EMBL/GenBank/DDBJ databases">
        <authorList>
            <person name="Corre E."/>
            <person name="Pelletier E."/>
            <person name="Niang G."/>
            <person name="Scheremetjew M."/>
            <person name="Finn R."/>
            <person name="Kale V."/>
            <person name="Holt S."/>
            <person name="Cochrane G."/>
            <person name="Meng A."/>
            <person name="Brown T."/>
            <person name="Cohen L."/>
        </authorList>
    </citation>
    <scope>NUCLEOTIDE SEQUENCE</scope>
    <source>
        <strain evidence="3">CCMP1594</strain>
    </source>
</reference>
<dbReference type="AlphaFoldDB" id="A0A7S4CD68"/>